<dbReference type="RefSeq" id="WP_344997058.1">
    <property type="nucleotide sequence ID" value="NZ_BAABCD010000057.1"/>
</dbReference>
<evidence type="ECO:0000259" key="3">
    <source>
        <dbReference type="Pfam" id="PF03109"/>
    </source>
</evidence>
<evidence type="ECO:0000256" key="2">
    <source>
        <dbReference type="SAM" id="Phobius"/>
    </source>
</evidence>
<evidence type="ECO:0000313" key="5">
    <source>
        <dbReference type="Proteomes" id="UP001595836"/>
    </source>
</evidence>
<dbReference type="GO" id="GO:0016301">
    <property type="term" value="F:kinase activity"/>
    <property type="evidence" value="ECO:0007669"/>
    <property type="project" value="UniProtKB-KW"/>
</dbReference>
<gene>
    <name evidence="4" type="ORF">ACFO7U_17160</name>
</gene>
<keyword evidence="2" id="KW-0812">Transmembrane</keyword>
<keyword evidence="5" id="KW-1185">Reference proteome</keyword>
<dbReference type="PANTHER" id="PTHR10566:SF113">
    <property type="entry name" value="PROTEIN ACTIVITY OF BC1 COMPLEX KINASE 7, CHLOROPLASTIC"/>
    <property type="match status" value="1"/>
</dbReference>
<dbReference type="CDD" id="cd05121">
    <property type="entry name" value="ABC1_ADCK3-like"/>
    <property type="match status" value="1"/>
</dbReference>
<keyword evidence="4" id="KW-0418">Kinase</keyword>
<dbReference type="InterPro" id="IPR004147">
    <property type="entry name" value="ABC1_dom"/>
</dbReference>
<reference evidence="5" key="1">
    <citation type="journal article" date="2019" name="Int. J. Syst. Evol. Microbiol.">
        <title>The Global Catalogue of Microorganisms (GCM) 10K type strain sequencing project: providing services to taxonomists for standard genome sequencing and annotation.</title>
        <authorList>
            <consortium name="The Broad Institute Genomics Platform"/>
            <consortium name="The Broad Institute Genome Sequencing Center for Infectious Disease"/>
            <person name="Wu L."/>
            <person name="Ma J."/>
        </authorList>
    </citation>
    <scope>NUCLEOTIDE SEQUENCE [LARGE SCALE GENOMIC DNA]</scope>
    <source>
        <strain evidence="5">JCM 11882</strain>
    </source>
</reference>
<accession>A0ABV9PTN2</accession>
<evidence type="ECO:0000313" key="4">
    <source>
        <dbReference type="EMBL" id="MFC4756497.1"/>
    </source>
</evidence>
<keyword evidence="4" id="KW-0808">Transferase</keyword>
<name>A0ABV9PTN2_9ACTN</name>
<dbReference type="SUPFAM" id="SSF56112">
    <property type="entry name" value="Protein kinase-like (PK-like)"/>
    <property type="match status" value="1"/>
</dbReference>
<dbReference type="InterPro" id="IPR011009">
    <property type="entry name" value="Kinase-like_dom_sf"/>
</dbReference>
<feature type="transmembrane region" description="Helical" evidence="2">
    <location>
        <begin position="34"/>
        <end position="53"/>
    </location>
</feature>
<comment type="caution">
    <text evidence="4">The sequence shown here is derived from an EMBL/GenBank/DDBJ whole genome shotgun (WGS) entry which is preliminary data.</text>
</comment>
<organism evidence="4 5">
    <name type="scientific">Dietzia aurantiaca</name>
    <dbReference type="NCBI Taxonomy" id="983873"/>
    <lineage>
        <taxon>Bacteria</taxon>
        <taxon>Bacillati</taxon>
        <taxon>Actinomycetota</taxon>
        <taxon>Actinomycetes</taxon>
        <taxon>Mycobacteriales</taxon>
        <taxon>Dietziaceae</taxon>
        <taxon>Dietzia</taxon>
    </lineage>
</organism>
<keyword evidence="2" id="KW-1133">Transmembrane helix</keyword>
<dbReference type="Pfam" id="PF03109">
    <property type="entry name" value="ABC1"/>
    <property type="match status" value="1"/>
</dbReference>
<feature type="transmembrane region" description="Helical" evidence="2">
    <location>
        <begin position="73"/>
        <end position="96"/>
    </location>
</feature>
<proteinExistence type="inferred from homology"/>
<protein>
    <submittedName>
        <fullName evidence="4">ABC1 kinase family protein</fullName>
    </submittedName>
</protein>
<dbReference type="Proteomes" id="UP001595836">
    <property type="component" value="Unassembled WGS sequence"/>
</dbReference>
<dbReference type="InterPro" id="IPR050154">
    <property type="entry name" value="UbiB_kinase"/>
</dbReference>
<dbReference type="PANTHER" id="PTHR10566">
    <property type="entry name" value="CHAPERONE-ACTIVITY OF BC1 COMPLEX CABC1 -RELATED"/>
    <property type="match status" value="1"/>
</dbReference>
<dbReference type="EMBL" id="JBHSHP010000061">
    <property type="protein sequence ID" value="MFC4756497.1"/>
    <property type="molecule type" value="Genomic_DNA"/>
</dbReference>
<feature type="transmembrane region" description="Helical" evidence="2">
    <location>
        <begin position="620"/>
        <end position="641"/>
    </location>
</feature>
<feature type="transmembrane region" description="Helical" evidence="2">
    <location>
        <begin position="6"/>
        <end position="22"/>
    </location>
</feature>
<evidence type="ECO:0000256" key="1">
    <source>
        <dbReference type="ARBA" id="ARBA00009670"/>
    </source>
</evidence>
<feature type="transmembrane region" description="Helical" evidence="2">
    <location>
        <begin position="588"/>
        <end position="608"/>
    </location>
</feature>
<comment type="similarity">
    <text evidence="1">Belongs to the protein kinase superfamily. ADCK protein kinase family.</text>
</comment>
<sequence>MQTLFIVISVVINTVLVAWTVRRLMGGPVGWPRIFVFSFIVALVANPLLLTTLEHTGIDDPSAPEHVWSTVAISVLFVAWVIAFEISILVVTEILVPTGSLPGPIEFVRGMPGWLRRARRFRQIFAIAARQGLIGYLGRSSSAVDRLNRPGTAIALRTALTEGGVTFIKLGQMLSTRPDLLPPAYMSELSQLHSQVPPDPWETVRQSLTAELGGPPEELFSEFDPEPLAAASLGQVHKATLTTGEDVVVKIQRPSADATVRADLDIIARLARLLEKRAAWARQLGAVDLAEGFGASLSEELDYRTELRNLAALEGTDGVVIPGAHRRFSTRRILTMDRIDGVPLSRAADQIDALSATEREDLTRTILEVVLRQILVDGVFHADLHGGNILLTPDGSFALLDFGSVGRLDRQARLGLRSLLIAIDRQDGAAATTALCHILIPPADLDLVTTQWLIGDLIMRIEGMPADVLFNDLLRAVVSAGFKVPSSIAAAFRCLGALEGTLSLLAPDMDVIATTRSIASSVFRESLSPGHSVRTGIEQAALVAPIAERAPAQLSSILGRLDRDNLGLSFSPLADPASRAVANHFAQVISLSVLTVVAAFSGIALVLSEEGPRWSDDLLMTTYIGMALLLIAYVIGSRLVIMTLQRGFQENTRTPAG</sequence>
<keyword evidence="2" id="KW-0472">Membrane</keyword>
<feature type="domain" description="ABC1 atypical kinase-like" evidence="3">
    <location>
        <begin position="191"/>
        <end position="429"/>
    </location>
</feature>
<dbReference type="Gene3D" id="1.10.510.10">
    <property type="entry name" value="Transferase(Phosphotransferase) domain 1"/>
    <property type="match status" value="1"/>
</dbReference>